<feature type="region of interest" description="Disordered" evidence="1">
    <location>
        <begin position="1"/>
        <end position="149"/>
    </location>
</feature>
<protein>
    <submittedName>
        <fullName evidence="2">Uncharacterized protein</fullName>
    </submittedName>
</protein>
<evidence type="ECO:0000256" key="1">
    <source>
        <dbReference type="SAM" id="MobiDB-lite"/>
    </source>
</evidence>
<dbReference type="EMBL" id="CP000830">
    <property type="protein sequence ID" value="ABV94294.1"/>
    <property type="molecule type" value="Genomic_DNA"/>
</dbReference>
<keyword evidence="3" id="KW-1185">Reference proteome</keyword>
<feature type="compositionally biased region" description="Acidic residues" evidence="1">
    <location>
        <begin position="1"/>
        <end position="10"/>
    </location>
</feature>
<dbReference type="AlphaFoldDB" id="A8LSU5"/>
<accession>A8LSU5</accession>
<feature type="region of interest" description="Disordered" evidence="1">
    <location>
        <begin position="199"/>
        <end position="227"/>
    </location>
</feature>
<proteinExistence type="predicted"/>
<evidence type="ECO:0000313" key="3">
    <source>
        <dbReference type="Proteomes" id="UP000006833"/>
    </source>
</evidence>
<reference evidence="3" key="1">
    <citation type="journal article" date="2010" name="ISME J.">
        <title>The complete genome sequence of the algal symbiont Dinoroseobacter shibae: a hitchhiker's guide to life in the sea.</title>
        <authorList>
            <person name="Wagner-Dobler I."/>
            <person name="Ballhausen B."/>
            <person name="Berger M."/>
            <person name="Brinkhoff T."/>
            <person name="Buchholz I."/>
            <person name="Bunk B."/>
            <person name="Cypionka H."/>
            <person name="Daniel R."/>
            <person name="Drepper T."/>
            <person name="Gerdts G."/>
            <person name="Hahnke S."/>
            <person name="Han C."/>
            <person name="Jahn D."/>
            <person name="Kalhoefer D."/>
            <person name="Kiss H."/>
            <person name="Klenk H.P."/>
            <person name="Kyrpides N."/>
            <person name="Liebl W."/>
            <person name="Liesegang H."/>
            <person name="Meincke L."/>
            <person name="Pati A."/>
            <person name="Petersen J."/>
            <person name="Piekarski T."/>
            <person name="Pommerenke C."/>
            <person name="Pradella S."/>
            <person name="Pukall R."/>
            <person name="Rabus R."/>
            <person name="Stackebrandt E."/>
            <person name="Thole S."/>
            <person name="Thompson L."/>
            <person name="Tielen P."/>
            <person name="Tomasch J."/>
            <person name="von Jan M."/>
            <person name="Wanphrut N."/>
            <person name="Wichels A."/>
            <person name="Zech H."/>
            <person name="Simon M."/>
        </authorList>
    </citation>
    <scope>NUCLEOTIDE SEQUENCE [LARGE SCALE GENOMIC DNA]</scope>
    <source>
        <strain evidence="3">DSM 16493 / NCIMB 14021 / DFL 12</strain>
    </source>
</reference>
<dbReference type="STRING" id="398580.Dshi_2561"/>
<dbReference type="Proteomes" id="UP000006833">
    <property type="component" value="Chromosome"/>
</dbReference>
<feature type="compositionally biased region" description="Basic and acidic residues" evidence="1">
    <location>
        <begin position="105"/>
        <end position="121"/>
    </location>
</feature>
<sequence>MAPDPLESDSEQGSAAEPVRKDSKDNLVQPPMPHFRAAGPDGAQGPSLATGTARNSSVRHAETTRRATEQAPSASGMPGQLSQSPVAPGHAVPRWPGSPDAQTDAEYRAYRRPQHADRDLSSDPPVSELASVARFAGDPPVDPERVADPQAALLPAAITPEIRSPVDASSSRPVPSVSAAQIPAEAPEVRIGHVEIVVQDPAPAQPRPGRTRSSAPISPSRFHVRSV</sequence>
<gene>
    <name evidence="2" type="ordered locus">Dshi_2561</name>
</gene>
<feature type="compositionally biased region" description="Basic and acidic residues" evidence="1">
    <location>
        <begin position="59"/>
        <end position="68"/>
    </location>
</feature>
<feature type="compositionally biased region" description="Polar residues" evidence="1">
    <location>
        <begin position="47"/>
        <end position="58"/>
    </location>
</feature>
<name>A8LSU5_DINSH</name>
<dbReference type="HOGENOM" id="CLU_1218225_0_0_5"/>
<organism evidence="2 3">
    <name type="scientific">Dinoroseobacter shibae (strain DSM 16493 / NCIMB 14021 / DFL 12)</name>
    <dbReference type="NCBI Taxonomy" id="398580"/>
    <lineage>
        <taxon>Bacteria</taxon>
        <taxon>Pseudomonadati</taxon>
        <taxon>Pseudomonadota</taxon>
        <taxon>Alphaproteobacteria</taxon>
        <taxon>Rhodobacterales</taxon>
        <taxon>Roseobacteraceae</taxon>
        <taxon>Dinoroseobacter</taxon>
    </lineage>
</organism>
<dbReference type="KEGG" id="dsh:Dshi_2561"/>
<evidence type="ECO:0000313" key="2">
    <source>
        <dbReference type="EMBL" id="ABV94294.1"/>
    </source>
</evidence>